<organism evidence="1 2">
    <name type="scientific">Hymenolepis diminuta</name>
    <name type="common">Rat tapeworm</name>
    <dbReference type="NCBI Taxonomy" id="6216"/>
    <lineage>
        <taxon>Eukaryota</taxon>
        <taxon>Metazoa</taxon>
        <taxon>Spiralia</taxon>
        <taxon>Lophotrochozoa</taxon>
        <taxon>Platyhelminthes</taxon>
        <taxon>Cestoda</taxon>
        <taxon>Eucestoda</taxon>
        <taxon>Cyclophyllidea</taxon>
        <taxon>Hymenolepididae</taxon>
        <taxon>Hymenolepis</taxon>
    </lineage>
</organism>
<accession>A0A564Z685</accession>
<name>A0A564Z685_HYMDI</name>
<feature type="non-terminal residue" evidence="1">
    <location>
        <position position="1"/>
    </location>
</feature>
<gene>
    <name evidence="1" type="ORF">WMSIL1_LOCUS12801</name>
</gene>
<dbReference type="EMBL" id="CABIJS010000666">
    <property type="protein sequence ID" value="VUZ55027.1"/>
    <property type="molecule type" value="Genomic_DNA"/>
</dbReference>
<evidence type="ECO:0000313" key="1">
    <source>
        <dbReference type="EMBL" id="VUZ55027.1"/>
    </source>
</evidence>
<proteinExistence type="predicted"/>
<reference evidence="1 2" key="1">
    <citation type="submission" date="2019-07" db="EMBL/GenBank/DDBJ databases">
        <authorList>
            <person name="Jastrzebski P J."/>
            <person name="Paukszto L."/>
            <person name="Jastrzebski P J."/>
        </authorList>
    </citation>
    <scope>NUCLEOTIDE SEQUENCE [LARGE SCALE GENOMIC DNA]</scope>
    <source>
        <strain evidence="1 2">WMS-il1</strain>
    </source>
</reference>
<sequence>VVIVVKSSIYQLAASLDILKSVECTEKLKEHDRSVFRDDPFWAPFLSPAISLLSELRSAVDDWLHRLNAASTAHTQPDSKAGQSAPELRKRMTLKELKEKLLKPRRGDRD</sequence>
<dbReference type="AlphaFoldDB" id="A0A564Z685"/>
<protein>
    <submittedName>
        <fullName evidence="1">Uncharacterized protein</fullName>
    </submittedName>
</protein>
<feature type="non-terminal residue" evidence="1">
    <location>
        <position position="110"/>
    </location>
</feature>
<dbReference type="Proteomes" id="UP000321570">
    <property type="component" value="Unassembled WGS sequence"/>
</dbReference>
<keyword evidence="2" id="KW-1185">Reference proteome</keyword>
<evidence type="ECO:0000313" key="2">
    <source>
        <dbReference type="Proteomes" id="UP000321570"/>
    </source>
</evidence>